<dbReference type="PANTHER" id="PTHR43038:SF5">
    <property type="entry name" value="RE14039P"/>
    <property type="match status" value="1"/>
</dbReference>
<dbReference type="Gene3D" id="3.40.50.300">
    <property type="entry name" value="P-loop containing nucleotide triphosphate hydrolases"/>
    <property type="match status" value="1"/>
</dbReference>
<evidence type="ECO:0000256" key="6">
    <source>
        <dbReference type="ARBA" id="ARBA00023136"/>
    </source>
</evidence>
<dbReference type="AlphaFoldDB" id="A0A8D9F262"/>
<accession>A0A8D9F262</accession>
<sequence>MQAPTDQKVGMEMSQRDKINRMFSWSASLTDGSAPNGGGMGDPSPDVVAVNDSKNGIVNPAFNPPSLLTQQSTVWSRKQQAVCVRHAFKHYGSKSNPNHVLSNLNMTVAKGTIYGLLGASGCGKTTLLSCIVGRRRLNTGEIWVLGGKPGTKGSGVPGKRVGYMPQEIALYGEFTIRETMIYFGWINGMTTKQVNEKVEFIVNFLQLPGAEREVKNLSGGQQRRVSFAAALLHEPELLILDEPTVGVDPVLRQNIWDYLVQITKDQNTTVIITTHYIDETRQAHMIGLMRGGRFLAEESPDSLLRKHNCESLEDVFLKLSVIQNRGKRRRSSILHEITQAMTAQIPAAELGTEAPPTVDSHSEISGEFGEPLAPPAPLAKRNSSIADNRELPLDLPPEEQIRSSFKDYFNFMQSHHMKALVWKNFLWMWRNVAVMCFIIGLPVAQIILFCLSIGKDPVGLHLAVVNYESNINDCAIYEKDTRCDLSYLSCKYLRYVKLKNQKVDYYETEPLAFDAVRHGRAWGTMVFSSNYTEALKERIELGKDADPEMVDLSDVLINLDESNQQISLLLRRDLVYAFQNFANSLATVCNYSTKVVSPPIRFNHPVYGPVVPNFTDFAAPGVILTIIFFLAVALTSGAMLIERNEGLLERGLVSGVTGIEILTAHVICQFLIMMFQSVMVIVMALFVFDITNHGDVWLVTVLTCLTGLCGMCFGFVVSCVTDSERNATYLAMGSFLPIVMLCGIIWPVQGMHPSVRAISFFLPLTLSTESMRCILAKGWDTNEPDVYFGFLATFLWITVFLTSSVLLIKFRKG</sequence>
<dbReference type="PROSITE" id="PS00211">
    <property type="entry name" value="ABC_TRANSPORTER_1"/>
    <property type="match status" value="1"/>
</dbReference>
<dbReference type="GO" id="GO:0005524">
    <property type="term" value="F:ATP binding"/>
    <property type="evidence" value="ECO:0007669"/>
    <property type="project" value="UniProtKB-KW"/>
</dbReference>
<feature type="transmembrane region" description="Helical" evidence="7">
    <location>
        <begin position="696"/>
        <end position="720"/>
    </location>
</feature>
<feature type="transmembrane region" description="Helical" evidence="7">
    <location>
        <begin position="617"/>
        <end position="641"/>
    </location>
</feature>
<evidence type="ECO:0000256" key="1">
    <source>
        <dbReference type="ARBA" id="ARBA00004141"/>
    </source>
</evidence>
<dbReference type="SMART" id="SM00382">
    <property type="entry name" value="AAA"/>
    <property type="match status" value="1"/>
</dbReference>
<proteinExistence type="predicted"/>
<evidence type="ECO:0000256" key="5">
    <source>
        <dbReference type="ARBA" id="ARBA00022989"/>
    </source>
</evidence>
<evidence type="ECO:0000259" key="8">
    <source>
        <dbReference type="PROSITE" id="PS50893"/>
    </source>
</evidence>
<keyword evidence="6 7" id="KW-0472">Membrane</keyword>
<feature type="domain" description="ABC transporter" evidence="8">
    <location>
        <begin position="82"/>
        <end position="316"/>
    </location>
</feature>
<keyword evidence="3" id="KW-0547">Nucleotide-binding</keyword>
<feature type="domain" description="ABC transmembrane type-2" evidence="9">
    <location>
        <begin position="582"/>
        <end position="811"/>
    </location>
</feature>
<evidence type="ECO:0000256" key="2">
    <source>
        <dbReference type="ARBA" id="ARBA00022692"/>
    </source>
</evidence>
<dbReference type="InterPro" id="IPR013525">
    <property type="entry name" value="ABC2_TM"/>
</dbReference>
<dbReference type="InterPro" id="IPR047817">
    <property type="entry name" value="ABC2_TM_bact-type"/>
</dbReference>
<evidence type="ECO:0000313" key="10">
    <source>
        <dbReference type="EMBL" id="CAG6773579.1"/>
    </source>
</evidence>
<reference evidence="10" key="1">
    <citation type="submission" date="2021-05" db="EMBL/GenBank/DDBJ databases">
        <authorList>
            <person name="Alioto T."/>
            <person name="Alioto T."/>
            <person name="Gomez Garrido J."/>
        </authorList>
    </citation>
    <scope>NUCLEOTIDE SEQUENCE</scope>
</reference>
<evidence type="ECO:0000256" key="3">
    <source>
        <dbReference type="ARBA" id="ARBA00022741"/>
    </source>
</evidence>
<dbReference type="InterPro" id="IPR003593">
    <property type="entry name" value="AAA+_ATPase"/>
</dbReference>
<dbReference type="PROSITE" id="PS51012">
    <property type="entry name" value="ABC_TM2"/>
    <property type="match status" value="1"/>
</dbReference>
<dbReference type="EMBL" id="HBUF01591656">
    <property type="protein sequence ID" value="CAG6773579.1"/>
    <property type="molecule type" value="Transcribed_RNA"/>
</dbReference>
<name>A0A8D9F262_9HEMI</name>
<organism evidence="10">
    <name type="scientific">Cacopsylla melanoneura</name>
    <dbReference type="NCBI Taxonomy" id="428564"/>
    <lineage>
        <taxon>Eukaryota</taxon>
        <taxon>Metazoa</taxon>
        <taxon>Ecdysozoa</taxon>
        <taxon>Arthropoda</taxon>
        <taxon>Hexapoda</taxon>
        <taxon>Insecta</taxon>
        <taxon>Pterygota</taxon>
        <taxon>Neoptera</taxon>
        <taxon>Paraneoptera</taxon>
        <taxon>Hemiptera</taxon>
        <taxon>Sternorrhyncha</taxon>
        <taxon>Psylloidea</taxon>
        <taxon>Psyllidae</taxon>
        <taxon>Psyllinae</taxon>
        <taxon>Cacopsylla</taxon>
    </lineage>
</organism>
<dbReference type="GO" id="GO:0016020">
    <property type="term" value="C:membrane"/>
    <property type="evidence" value="ECO:0007669"/>
    <property type="project" value="UniProtKB-SubCell"/>
</dbReference>
<dbReference type="GO" id="GO:0016887">
    <property type="term" value="F:ATP hydrolysis activity"/>
    <property type="evidence" value="ECO:0007669"/>
    <property type="project" value="InterPro"/>
</dbReference>
<dbReference type="Pfam" id="PF12698">
    <property type="entry name" value="ABC2_membrane_3"/>
    <property type="match status" value="1"/>
</dbReference>
<feature type="transmembrane region" description="Helical" evidence="7">
    <location>
        <begin position="662"/>
        <end position="690"/>
    </location>
</feature>
<dbReference type="EMBL" id="HBUF01591655">
    <property type="protein sequence ID" value="CAG6773578.1"/>
    <property type="molecule type" value="Transcribed_RNA"/>
</dbReference>
<dbReference type="InterPro" id="IPR027417">
    <property type="entry name" value="P-loop_NTPase"/>
</dbReference>
<dbReference type="EMBL" id="HBUF01591654">
    <property type="protein sequence ID" value="CAG6773577.1"/>
    <property type="molecule type" value="Transcribed_RNA"/>
</dbReference>
<evidence type="ECO:0000256" key="4">
    <source>
        <dbReference type="ARBA" id="ARBA00022840"/>
    </source>
</evidence>
<dbReference type="EMBL" id="HBUF01591657">
    <property type="protein sequence ID" value="CAG6773580.1"/>
    <property type="molecule type" value="Transcribed_RNA"/>
</dbReference>
<dbReference type="CDD" id="cd03230">
    <property type="entry name" value="ABC_DR_subfamily_A"/>
    <property type="match status" value="1"/>
</dbReference>
<evidence type="ECO:0000256" key="7">
    <source>
        <dbReference type="SAM" id="Phobius"/>
    </source>
</evidence>
<comment type="subcellular location">
    <subcellularLocation>
        <location evidence="1">Membrane</location>
        <topology evidence="1">Multi-pass membrane protein</topology>
    </subcellularLocation>
</comment>
<evidence type="ECO:0000259" key="9">
    <source>
        <dbReference type="PROSITE" id="PS51012"/>
    </source>
</evidence>
<feature type="transmembrane region" description="Helical" evidence="7">
    <location>
        <begin position="727"/>
        <end position="746"/>
    </location>
</feature>
<dbReference type="EMBL" id="HBUF01591658">
    <property type="protein sequence ID" value="CAG6773581.1"/>
    <property type="molecule type" value="Transcribed_RNA"/>
</dbReference>
<dbReference type="InterPro" id="IPR003439">
    <property type="entry name" value="ABC_transporter-like_ATP-bd"/>
</dbReference>
<dbReference type="EMBL" id="HBUF01591653">
    <property type="protein sequence ID" value="CAG6773576.1"/>
    <property type="molecule type" value="Transcribed_RNA"/>
</dbReference>
<feature type="transmembrane region" description="Helical" evidence="7">
    <location>
        <begin position="786"/>
        <end position="808"/>
    </location>
</feature>
<dbReference type="Pfam" id="PF00005">
    <property type="entry name" value="ABC_tran"/>
    <property type="match status" value="1"/>
</dbReference>
<dbReference type="PROSITE" id="PS50893">
    <property type="entry name" value="ABC_TRANSPORTER_2"/>
    <property type="match status" value="1"/>
</dbReference>
<dbReference type="GO" id="GO:0140359">
    <property type="term" value="F:ABC-type transporter activity"/>
    <property type="evidence" value="ECO:0007669"/>
    <property type="project" value="InterPro"/>
</dbReference>
<keyword evidence="4" id="KW-0067">ATP-binding</keyword>
<keyword evidence="5 7" id="KW-1133">Transmembrane helix</keyword>
<protein>
    <submittedName>
        <fullName evidence="10">ABC transporter G family member 20</fullName>
    </submittedName>
</protein>
<dbReference type="PANTHER" id="PTHR43038">
    <property type="entry name" value="ATP-BINDING CASSETTE, SUB-FAMILY H, MEMBER 1"/>
    <property type="match status" value="1"/>
</dbReference>
<dbReference type="SUPFAM" id="SSF52540">
    <property type="entry name" value="P-loop containing nucleoside triphosphate hydrolases"/>
    <property type="match status" value="1"/>
</dbReference>
<dbReference type="InterPro" id="IPR017871">
    <property type="entry name" value="ABC_transporter-like_CS"/>
</dbReference>
<keyword evidence="2 7" id="KW-0812">Transmembrane</keyword>